<name>A0A3A9W9U1_9ACTN</name>
<proteinExistence type="predicted"/>
<dbReference type="Proteomes" id="UP000275024">
    <property type="component" value="Unassembled WGS sequence"/>
</dbReference>
<dbReference type="RefSeq" id="WP_120696986.1">
    <property type="nucleotide sequence ID" value="NZ_RBDX01000007.1"/>
</dbReference>
<keyword evidence="4" id="KW-1185">Reference proteome</keyword>
<accession>A0A3A9W9U1</accession>
<evidence type="ECO:0000313" key="5">
    <source>
        <dbReference type="Proteomes" id="UP000275024"/>
    </source>
</evidence>
<evidence type="ECO:0000256" key="1">
    <source>
        <dbReference type="SAM" id="MobiDB-lite"/>
    </source>
</evidence>
<protein>
    <submittedName>
        <fullName evidence="2">Uncharacterized protein</fullName>
    </submittedName>
</protein>
<feature type="region of interest" description="Disordered" evidence="1">
    <location>
        <begin position="1"/>
        <end position="21"/>
    </location>
</feature>
<sequence>MTLRFVGKDPESGDHGSPAAWVDESTSDLLFQGLRVDEETAAACGGDVALPTHETIVRIPRRLIPLLREALDVAEHR</sequence>
<dbReference type="EMBL" id="RBDY01000007">
    <property type="protein sequence ID" value="RKN23298.1"/>
    <property type="molecule type" value="Genomic_DNA"/>
</dbReference>
<comment type="caution">
    <text evidence="2">The sequence shown here is derived from an EMBL/GenBank/DDBJ whole genome shotgun (WGS) entry which is preliminary data.</text>
</comment>
<evidence type="ECO:0000313" key="4">
    <source>
        <dbReference type="Proteomes" id="UP000268652"/>
    </source>
</evidence>
<gene>
    <name evidence="3" type="ORF">D7318_12355</name>
    <name evidence="2" type="ORF">D7319_11400</name>
</gene>
<organism evidence="2 5">
    <name type="scientific">Streptomyces radicis</name>
    <dbReference type="NCBI Taxonomy" id="1750517"/>
    <lineage>
        <taxon>Bacteria</taxon>
        <taxon>Bacillati</taxon>
        <taxon>Actinomycetota</taxon>
        <taxon>Actinomycetes</taxon>
        <taxon>Kitasatosporales</taxon>
        <taxon>Streptomycetaceae</taxon>
        <taxon>Streptomyces</taxon>
    </lineage>
</organism>
<dbReference type="OrthoDB" id="3214245at2"/>
<feature type="compositionally biased region" description="Basic and acidic residues" evidence="1">
    <location>
        <begin position="1"/>
        <end position="14"/>
    </location>
</feature>
<evidence type="ECO:0000313" key="3">
    <source>
        <dbReference type="EMBL" id="RKN23298.1"/>
    </source>
</evidence>
<dbReference type="EMBL" id="RBDX01000007">
    <property type="protein sequence ID" value="RKN09660.1"/>
    <property type="molecule type" value="Genomic_DNA"/>
</dbReference>
<evidence type="ECO:0000313" key="2">
    <source>
        <dbReference type="EMBL" id="RKN09660.1"/>
    </source>
</evidence>
<dbReference type="AlphaFoldDB" id="A0A3A9W9U1"/>
<reference evidence="4 5" key="1">
    <citation type="submission" date="2018-09" db="EMBL/GenBank/DDBJ databases">
        <title>Streptomyces sp. nov. DS1-2, an endophytic actinomycete isolated from roots of Dendrobium scabrilingue.</title>
        <authorList>
            <person name="Kuncharoen N."/>
            <person name="Kudo T."/>
            <person name="Ohkuma M."/>
            <person name="Yuki M."/>
            <person name="Tanasupawat S."/>
        </authorList>
    </citation>
    <scope>NUCLEOTIDE SEQUENCE [LARGE SCALE GENOMIC DNA]</scope>
    <source>
        <strain evidence="2 5">AZ1-7</strain>
        <strain evidence="3 4">DS1-2</strain>
    </source>
</reference>
<dbReference type="Proteomes" id="UP000268652">
    <property type="component" value="Unassembled WGS sequence"/>
</dbReference>